<dbReference type="EMBL" id="CP003218">
    <property type="protein sequence ID" value="AEX05543.1"/>
    <property type="molecule type" value="Genomic_DNA"/>
</dbReference>
<organism evidence="3 4">
    <name type="scientific">Klebsiella michiganensis (strain ATCC 8724 / DSM 4798 / JCM 20051 / NBRC 3318 / NRRL B-199 / KCTC 1686 / BUCSAV 143 / CCM 1901)</name>
    <dbReference type="NCBI Taxonomy" id="1006551"/>
    <lineage>
        <taxon>Bacteria</taxon>
        <taxon>Pseudomonadati</taxon>
        <taxon>Pseudomonadota</taxon>
        <taxon>Gammaproteobacteria</taxon>
        <taxon>Enterobacterales</taxon>
        <taxon>Enterobacteriaceae</taxon>
        <taxon>Klebsiella/Raoultella group</taxon>
        <taxon>Klebsiella</taxon>
    </lineage>
</organism>
<dbReference type="AlphaFoldDB" id="A0A0H3HAX6"/>
<dbReference type="CDD" id="cd13926">
    <property type="entry name" value="N-acetylmuramidase_GH108"/>
    <property type="match status" value="1"/>
</dbReference>
<proteinExistence type="predicted"/>
<dbReference type="HOGENOM" id="CLU_082693_2_0_6"/>
<dbReference type="InterPro" id="IPR018537">
    <property type="entry name" value="Peptidoglycan-bd_3"/>
</dbReference>
<sequence>MNKDEIFNAILEKEGGYVNHPDDKGGPTNWGITQVTARAHGYDGDMQKLTRQQALDILNADYWIAPRFDHVAEISTAIAEKLCDAGVNMGPVLPGKWLQRWLNAFNHRGVLYPDLITDGVIGPRTLNALSHYVIRRGSEGELVLLRALNCSQGQYYLELAEKSEANKSFIYGWLRARIAM</sequence>
<evidence type="ECO:0000313" key="4">
    <source>
        <dbReference type="Proteomes" id="UP000007843"/>
    </source>
</evidence>
<dbReference type="KEGG" id="kox:KOX_19105"/>
<evidence type="ECO:0000313" key="3">
    <source>
        <dbReference type="EMBL" id="AEX05543.1"/>
    </source>
</evidence>
<dbReference type="Gene3D" id="1.20.141.10">
    <property type="entry name" value="Chitosanase, subunit A, domain 1"/>
    <property type="match status" value="1"/>
</dbReference>
<feature type="domain" description="Peptidoglycan binding" evidence="2">
    <location>
        <begin position="96"/>
        <end position="177"/>
    </location>
</feature>
<accession>A0A0H3HAX6</accession>
<dbReference type="InterPro" id="IPR023346">
    <property type="entry name" value="Lysozyme-like_dom_sf"/>
</dbReference>
<dbReference type="SUPFAM" id="SSF53955">
    <property type="entry name" value="Lysozyme-like"/>
    <property type="match status" value="1"/>
</dbReference>
<dbReference type="Pfam" id="PF05838">
    <property type="entry name" value="Glyco_hydro_108"/>
    <property type="match status" value="1"/>
</dbReference>
<gene>
    <name evidence="3" type="ordered locus">KOX_19105</name>
</gene>
<protein>
    <submittedName>
        <fullName evidence="3">Uncharacterized protein</fullName>
    </submittedName>
</protein>
<dbReference type="RefSeq" id="WP_004850338.1">
    <property type="nucleotide sequence ID" value="NC_016612.1"/>
</dbReference>
<evidence type="ECO:0000259" key="1">
    <source>
        <dbReference type="Pfam" id="PF05838"/>
    </source>
</evidence>
<reference evidence="3 4" key="1">
    <citation type="journal article" date="2012" name="J. Bacteriol.">
        <title>Complete genome sequence of Klebsiella oxytoca KCTC 1686, used in production of 2,3-butanediol.</title>
        <authorList>
            <person name="Shin S.H."/>
            <person name="Kim S."/>
            <person name="Kim J.Y."/>
            <person name="Lee S."/>
            <person name="Um Y."/>
            <person name="Oh M.K."/>
            <person name="Kim Y.R."/>
            <person name="Lee J."/>
            <person name="Yang K.S."/>
        </authorList>
    </citation>
    <scope>NUCLEOTIDE SEQUENCE [LARGE SCALE GENOMIC DNA]</scope>
    <source>
        <strain evidence="4">ATCC 8724 / DSM 4798 / JCM 20051 / NBRC 3318 / NRRL B-199 / KCTC 1686</strain>
    </source>
</reference>
<feature type="domain" description="TtsA-like Glycoside hydrolase family 108" evidence="1">
    <location>
        <begin position="8"/>
        <end position="90"/>
    </location>
</feature>
<dbReference type="Pfam" id="PF09374">
    <property type="entry name" value="PG_binding_3"/>
    <property type="match status" value="1"/>
</dbReference>
<name>A0A0H3HAX6_KLEM8</name>
<dbReference type="Proteomes" id="UP000007843">
    <property type="component" value="Chromosome"/>
</dbReference>
<dbReference type="InterPro" id="IPR008565">
    <property type="entry name" value="TtsA-like_GH18_dom"/>
</dbReference>
<evidence type="ECO:0000259" key="2">
    <source>
        <dbReference type="Pfam" id="PF09374"/>
    </source>
</evidence>